<dbReference type="InterPro" id="IPR012373">
    <property type="entry name" value="Ferrdict_sens_TM"/>
</dbReference>
<reference evidence="3 4" key="1">
    <citation type="submission" date="2023-07" db="EMBL/GenBank/DDBJ databases">
        <title>Sorghum-associated microbial communities from plants grown in Nebraska, USA.</title>
        <authorList>
            <person name="Schachtman D."/>
        </authorList>
    </citation>
    <scope>NUCLEOTIDE SEQUENCE [LARGE SCALE GENOMIC DNA]</scope>
    <source>
        <strain evidence="3 4">DS1027</strain>
    </source>
</reference>
<evidence type="ECO:0000313" key="4">
    <source>
        <dbReference type="Proteomes" id="UP001184150"/>
    </source>
</evidence>
<dbReference type="InterPro" id="IPR006860">
    <property type="entry name" value="FecR"/>
</dbReference>
<dbReference type="Gene3D" id="2.60.120.1440">
    <property type="match status" value="1"/>
</dbReference>
<feature type="transmembrane region" description="Helical" evidence="1">
    <location>
        <begin position="95"/>
        <end position="116"/>
    </location>
</feature>
<dbReference type="EMBL" id="JAVDRD010000004">
    <property type="protein sequence ID" value="MDR6511170.1"/>
    <property type="molecule type" value="Genomic_DNA"/>
</dbReference>
<keyword evidence="4" id="KW-1185">Reference proteome</keyword>
<name>A0ABU1MLF6_9SPHN</name>
<dbReference type="Pfam" id="PF04773">
    <property type="entry name" value="FecR"/>
    <property type="match status" value="1"/>
</dbReference>
<dbReference type="PANTHER" id="PTHR30273:SF2">
    <property type="entry name" value="PROTEIN FECR"/>
    <property type="match status" value="1"/>
</dbReference>
<proteinExistence type="predicted"/>
<accession>A0ABU1MLF6</accession>
<dbReference type="PIRSF" id="PIRSF018266">
    <property type="entry name" value="FecR"/>
    <property type="match status" value="1"/>
</dbReference>
<gene>
    <name evidence="3" type="ORF">J2792_002042</name>
</gene>
<organism evidence="3 4">
    <name type="scientific">Novosphingobium capsulatum</name>
    <dbReference type="NCBI Taxonomy" id="13688"/>
    <lineage>
        <taxon>Bacteria</taxon>
        <taxon>Pseudomonadati</taxon>
        <taxon>Pseudomonadota</taxon>
        <taxon>Alphaproteobacteria</taxon>
        <taxon>Sphingomonadales</taxon>
        <taxon>Sphingomonadaceae</taxon>
        <taxon>Novosphingobium</taxon>
    </lineage>
</organism>
<sequence length="327" mass="34578">MIDHEDPITNPIDAQACQWAAALDRELDAQEAAALDAWLAADPRHRGALLRAQAGMVLLDRCRALGTGDGSGDDGAADAEEDVPTPGWRTTRRQAMALAGVGVAGGLIGAGALALWPQGSGIRTRIGEMRRVPLADGSMAVVNSGSELSVSFTRRRRDVDLAQGEAWFQVAKAPDRPFTVTAGRVRVQAVGTAFNVRRAGVGVDVVVTEGTVKVWSEGGEPQLVKAGQRARLDDGVGLAVSAIAPDAAQQELAWREGQIVLDDVTLAQAAQRFNAYHEDRLEVDPALADRRVVGSFQTNDMDGFAQACAAMVGGRVERGDGVIRILK</sequence>
<evidence type="ECO:0000256" key="1">
    <source>
        <dbReference type="SAM" id="Phobius"/>
    </source>
</evidence>
<keyword evidence="1" id="KW-1133">Transmembrane helix</keyword>
<keyword evidence="1 3" id="KW-0812">Transmembrane</keyword>
<dbReference type="Proteomes" id="UP001184150">
    <property type="component" value="Unassembled WGS sequence"/>
</dbReference>
<evidence type="ECO:0000313" key="3">
    <source>
        <dbReference type="EMBL" id="MDR6511170.1"/>
    </source>
</evidence>
<protein>
    <submittedName>
        <fullName evidence="3">Transmembrane sensor</fullName>
    </submittedName>
</protein>
<keyword evidence="1" id="KW-0472">Membrane</keyword>
<evidence type="ECO:0000259" key="2">
    <source>
        <dbReference type="Pfam" id="PF04773"/>
    </source>
</evidence>
<dbReference type="PANTHER" id="PTHR30273">
    <property type="entry name" value="PERIPLASMIC SIGNAL SENSOR AND SIGMA FACTOR ACTIVATOR FECR-RELATED"/>
    <property type="match status" value="1"/>
</dbReference>
<feature type="domain" description="FecR protein" evidence="2">
    <location>
        <begin position="122"/>
        <end position="213"/>
    </location>
</feature>
<comment type="caution">
    <text evidence="3">The sequence shown here is derived from an EMBL/GenBank/DDBJ whole genome shotgun (WGS) entry which is preliminary data.</text>
</comment>
<dbReference type="RefSeq" id="WP_107715302.1">
    <property type="nucleotide sequence ID" value="NZ_JAVDRD010000004.1"/>
</dbReference>